<proteinExistence type="predicted"/>
<reference evidence="1" key="2">
    <citation type="submission" date="2025-09" db="UniProtKB">
        <authorList>
            <consortium name="Ensembl"/>
        </authorList>
    </citation>
    <scope>IDENTIFICATION</scope>
</reference>
<dbReference type="AlphaFoldDB" id="A0A8B9Z0R3"/>
<evidence type="ECO:0000313" key="2">
    <source>
        <dbReference type="Proteomes" id="UP000694555"/>
    </source>
</evidence>
<keyword evidence="2" id="KW-1185">Reference proteome</keyword>
<name>A0A8B9Z0R3_9AVES</name>
<sequence length="213" mass="23872">MNITEMRKVQISYGLAGVTALGWATSPHFRCASLLVAPKFLGKEGRVYVLSFVLAAIYKGPVANIWHNLEEVTRSLGCVAELQVNHSRQLWHVSTAPLRRVMEDMRSGQTLNTEVQNISRAFVGLNEEVASEEGYDLQQRQHSDPQLAPSTQQLYEMKTKLRCTCEWGRQEAGSMRCRQWLARGWGYRSPSLLASQGTLDGVLGQRVWGCMGS</sequence>
<dbReference type="PANTHER" id="PTHR21041:SF17">
    <property type="entry name" value="E3 UBIQUITIN-PROTEIN LIGASE DCST1"/>
    <property type="match status" value="1"/>
</dbReference>
<dbReference type="InterPro" id="IPR051856">
    <property type="entry name" value="CSR-E3_Ligase_Protein"/>
</dbReference>
<dbReference type="Proteomes" id="UP000694555">
    <property type="component" value="Unplaced"/>
</dbReference>
<organism evidence="1 2">
    <name type="scientific">Buteo japonicus</name>
    <dbReference type="NCBI Taxonomy" id="224669"/>
    <lineage>
        <taxon>Eukaryota</taxon>
        <taxon>Metazoa</taxon>
        <taxon>Chordata</taxon>
        <taxon>Craniata</taxon>
        <taxon>Vertebrata</taxon>
        <taxon>Euteleostomi</taxon>
        <taxon>Archelosauria</taxon>
        <taxon>Archosauria</taxon>
        <taxon>Dinosauria</taxon>
        <taxon>Saurischia</taxon>
        <taxon>Theropoda</taxon>
        <taxon>Coelurosauria</taxon>
        <taxon>Aves</taxon>
        <taxon>Neognathae</taxon>
        <taxon>Neoaves</taxon>
        <taxon>Telluraves</taxon>
        <taxon>Accipitrimorphae</taxon>
        <taxon>Accipitriformes</taxon>
        <taxon>Accipitridae</taxon>
        <taxon>Accipitrinae</taxon>
        <taxon>Buteo</taxon>
    </lineage>
</organism>
<accession>A0A8B9Z0R3</accession>
<protein>
    <submittedName>
        <fullName evidence="1">Uncharacterized protein</fullName>
    </submittedName>
</protein>
<reference evidence="1" key="1">
    <citation type="submission" date="2025-08" db="UniProtKB">
        <authorList>
            <consortium name="Ensembl"/>
        </authorList>
    </citation>
    <scope>IDENTIFICATION</scope>
</reference>
<dbReference type="Ensembl" id="ENSBJAT00000001754.1">
    <property type="protein sequence ID" value="ENSBJAP00000001711.1"/>
    <property type="gene ID" value="ENSBJAG00000001297.1"/>
</dbReference>
<evidence type="ECO:0000313" key="1">
    <source>
        <dbReference type="Ensembl" id="ENSBJAP00000001711.1"/>
    </source>
</evidence>
<dbReference type="PANTHER" id="PTHR21041">
    <property type="entry name" value="DENDRITIC CELL-SPECIFIC TRANSMEMBRANE PROTEIN"/>
    <property type="match status" value="1"/>
</dbReference>